<dbReference type="Pfam" id="PF00196">
    <property type="entry name" value="GerE"/>
    <property type="match status" value="1"/>
</dbReference>
<accession>A0ABN3D3J5</accession>
<name>A0ABN3D3J5_9ACTN</name>
<dbReference type="InterPro" id="IPR000792">
    <property type="entry name" value="Tscrpt_reg_LuxR_C"/>
</dbReference>
<evidence type="ECO:0000313" key="5">
    <source>
        <dbReference type="Proteomes" id="UP001499843"/>
    </source>
</evidence>
<dbReference type="EMBL" id="BAAAQX010000069">
    <property type="protein sequence ID" value="GAA2216420.1"/>
    <property type="molecule type" value="Genomic_DNA"/>
</dbReference>
<organism evidence="4 5">
    <name type="scientific">Nonomuraea monospora</name>
    <dbReference type="NCBI Taxonomy" id="568818"/>
    <lineage>
        <taxon>Bacteria</taxon>
        <taxon>Bacillati</taxon>
        <taxon>Actinomycetota</taxon>
        <taxon>Actinomycetes</taxon>
        <taxon>Streptosporangiales</taxon>
        <taxon>Streptosporangiaceae</taxon>
        <taxon>Nonomuraea</taxon>
    </lineage>
</organism>
<evidence type="ECO:0000256" key="2">
    <source>
        <dbReference type="ARBA" id="ARBA00022840"/>
    </source>
</evidence>
<dbReference type="InterPro" id="IPR036388">
    <property type="entry name" value="WH-like_DNA-bd_sf"/>
</dbReference>
<dbReference type="PROSITE" id="PS50043">
    <property type="entry name" value="HTH_LUXR_2"/>
    <property type="match status" value="1"/>
</dbReference>
<evidence type="ECO:0000256" key="1">
    <source>
        <dbReference type="ARBA" id="ARBA00022741"/>
    </source>
</evidence>
<dbReference type="InterPro" id="IPR027417">
    <property type="entry name" value="P-loop_NTPase"/>
</dbReference>
<feature type="domain" description="HTH luxR-type" evidence="3">
    <location>
        <begin position="854"/>
        <end position="917"/>
    </location>
</feature>
<dbReference type="PANTHER" id="PTHR16305">
    <property type="entry name" value="TESTICULAR SOLUBLE ADENYLYL CYCLASE"/>
    <property type="match status" value="1"/>
</dbReference>
<dbReference type="RefSeq" id="WP_344496006.1">
    <property type="nucleotide sequence ID" value="NZ_BAAAQX010000069.1"/>
</dbReference>
<dbReference type="InterPro" id="IPR011990">
    <property type="entry name" value="TPR-like_helical_dom_sf"/>
</dbReference>
<reference evidence="4 5" key="1">
    <citation type="journal article" date="2019" name="Int. J. Syst. Evol. Microbiol.">
        <title>The Global Catalogue of Microorganisms (GCM) 10K type strain sequencing project: providing services to taxonomists for standard genome sequencing and annotation.</title>
        <authorList>
            <consortium name="The Broad Institute Genomics Platform"/>
            <consortium name="The Broad Institute Genome Sequencing Center for Infectious Disease"/>
            <person name="Wu L."/>
            <person name="Ma J."/>
        </authorList>
    </citation>
    <scope>NUCLEOTIDE SEQUENCE [LARGE SCALE GENOMIC DNA]</scope>
    <source>
        <strain evidence="4 5">JCM 16114</strain>
    </source>
</reference>
<dbReference type="PANTHER" id="PTHR16305:SF35">
    <property type="entry name" value="TRANSCRIPTIONAL ACTIVATOR DOMAIN"/>
    <property type="match status" value="1"/>
</dbReference>
<keyword evidence="1" id="KW-0547">Nucleotide-binding</keyword>
<dbReference type="SMART" id="SM00421">
    <property type="entry name" value="HTH_LUXR"/>
    <property type="match status" value="1"/>
</dbReference>
<dbReference type="Gene3D" id="1.10.10.10">
    <property type="entry name" value="Winged helix-like DNA-binding domain superfamily/Winged helix DNA-binding domain"/>
    <property type="match status" value="1"/>
</dbReference>
<keyword evidence="5" id="KW-1185">Reference proteome</keyword>
<dbReference type="SUPFAM" id="SSF48452">
    <property type="entry name" value="TPR-like"/>
    <property type="match status" value="1"/>
</dbReference>
<evidence type="ECO:0000313" key="4">
    <source>
        <dbReference type="EMBL" id="GAA2216420.1"/>
    </source>
</evidence>
<dbReference type="CDD" id="cd06170">
    <property type="entry name" value="LuxR_C_like"/>
    <property type="match status" value="1"/>
</dbReference>
<proteinExistence type="predicted"/>
<keyword evidence="2" id="KW-0067">ATP-binding</keyword>
<gene>
    <name evidence="4" type="ORF">GCM10009850_118890</name>
</gene>
<protein>
    <submittedName>
        <fullName evidence="4">LuxR family transcriptional regulator</fullName>
    </submittedName>
</protein>
<sequence length="917" mass="98756">MALFGRAPECAAIDGLLASVETGLCAHLVITGEAGIGKTAMLAYAARSAAGRMLILQARGVRAEGDVPFAALTQLLGAIPWDKADLAPPQRVALRAALAVDEAPATGLDRLATGLGVLNVLSALAAERPSLVLLDDVQWMDAESVQALVFAARRLRHDSVGFLFALRDGGEAEPVGFPRMRLPGLDATATAHLLAERGTRLRPAEAGRLAELVRGNPLALVDLADLDPERLHHLGSSAEPLPIGSVLEQAYGEQIDRLPAGTRRALLFVALIKEPDTQVLHAVLAGENLDLTRLAPAEDVRLVSVGSGVVEFRHPLISSALVQRTAPSERRSAHRAIAAALGADTSLQAREQRVWHLAAAAYGPDEDVAAALEECAVRAISVSGYASAATAYERAARLSAGRREQAGRLLSAASAAFHAGQSARAGGLLERAQRFATVEDEVRCEVQALRGRLESRRGNPLDAYSGLVEEAARLQERRPDLALVLLASAIPAAVFAGRGEEALAAARRADDLGRAVGGPYALYGQCMLGGMLALLGEPGGEQLLDVAFAQLDLDGRPPPQILPLLGDVAYAYTILERFDDAQRIHRTLTRVATERAAAGLMIWPIGEQALIDFRRGLWRAAHAGALQAEQLAMDCGLDNEIANNQHVLAWIAASRGQEAECRRYVELVRQQVAVSGARIFDLLTQCVLGHLELGLGHVEQAITELEQARELALAFGIRNMTHFQWAPELAEAYIQRGRHADARVVIDLLTGIGEQTQTAIVRATGSRCRGLLAEEFDEHFQRALDHHRLAGRPFELARTRLCFGQRLRRRKRRSLAREQLQAAWRTFSALEADCWTARAHAELEATGLRMPARAASGADLLTPQELQVALQVSEGASNREAAERLFVSVKTVEYHLSRVYRKLGVGSRADLSVALRS</sequence>
<dbReference type="Proteomes" id="UP001499843">
    <property type="component" value="Unassembled WGS sequence"/>
</dbReference>
<dbReference type="InterPro" id="IPR041664">
    <property type="entry name" value="AAA_16"/>
</dbReference>
<dbReference type="SUPFAM" id="SSF46894">
    <property type="entry name" value="C-terminal effector domain of the bipartite response regulators"/>
    <property type="match status" value="1"/>
</dbReference>
<dbReference type="SUPFAM" id="SSF52540">
    <property type="entry name" value="P-loop containing nucleoside triphosphate hydrolases"/>
    <property type="match status" value="1"/>
</dbReference>
<dbReference type="PRINTS" id="PR00038">
    <property type="entry name" value="HTHLUXR"/>
</dbReference>
<evidence type="ECO:0000259" key="3">
    <source>
        <dbReference type="PROSITE" id="PS50043"/>
    </source>
</evidence>
<dbReference type="InterPro" id="IPR016032">
    <property type="entry name" value="Sig_transdc_resp-reg_C-effctor"/>
</dbReference>
<comment type="caution">
    <text evidence="4">The sequence shown here is derived from an EMBL/GenBank/DDBJ whole genome shotgun (WGS) entry which is preliminary data.</text>
</comment>
<dbReference type="Pfam" id="PF13191">
    <property type="entry name" value="AAA_16"/>
    <property type="match status" value="1"/>
</dbReference>